<keyword evidence="1" id="KW-0812">Transmembrane</keyword>
<proteinExistence type="predicted"/>
<feature type="transmembrane region" description="Helical" evidence="1">
    <location>
        <begin position="832"/>
        <end position="853"/>
    </location>
</feature>
<organism evidence="3 4">
    <name type="scientific">candidate division CPR3 bacterium GW2011_GWF2_35_18</name>
    <dbReference type="NCBI Taxonomy" id="1618350"/>
    <lineage>
        <taxon>Bacteria</taxon>
        <taxon>Bacteria division CPR3</taxon>
    </lineage>
</organism>
<dbReference type="Gene3D" id="2.60.40.10">
    <property type="entry name" value="Immunoglobulins"/>
    <property type="match status" value="2"/>
</dbReference>
<dbReference type="CDD" id="cd15482">
    <property type="entry name" value="Sialidase_non-viral"/>
    <property type="match status" value="1"/>
</dbReference>
<accession>A0A0G0C293</accession>
<dbReference type="STRING" id="1618350.UR67_C0001G0100"/>
<feature type="transmembrane region" description="Helical" evidence="1">
    <location>
        <begin position="12"/>
        <end position="33"/>
    </location>
</feature>
<dbReference type="Pfam" id="PF19077">
    <property type="entry name" value="Big_13"/>
    <property type="match status" value="1"/>
</dbReference>
<name>A0A0G0C293_UNCC3</name>
<dbReference type="AlphaFoldDB" id="A0A0G0C293"/>
<dbReference type="SUPFAM" id="SSF50939">
    <property type="entry name" value="Sialidases"/>
    <property type="match status" value="1"/>
</dbReference>
<evidence type="ECO:0000313" key="4">
    <source>
        <dbReference type="Proteomes" id="UP000034581"/>
    </source>
</evidence>
<dbReference type="Proteomes" id="UP000034581">
    <property type="component" value="Unassembled WGS sequence"/>
</dbReference>
<dbReference type="InterPro" id="IPR044016">
    <property type="entry name" value="Big_13"/>
</dbReference>
<dbReference type="Gene3D" id="2.120.10.10">
    <property type="match status" value="1"/>
</dbReference>
<evidence type="ECO:0000256" key="1">
    <source>
        <dbReference type="SAM" id="Phobius"/>
    </source>
</evidence>
<protein>
    <submittedName>
        <fullName evidence="3">Ig-like protein domain-containing surface protein</fullName>
    </submittedName>
</protein>
<dbReference type="InterPro" id="IPR036278">
    <property type="entry name" value="Sialidase_sf"/>
</dbReference>
<dbReference type="InterPro" id="IPR013783">
    <property type="entry name" value="Ig-like_fold"/>
</dbReference>
<reference evidence="3 4" key="1">
    <citation type="journal article" date="2015" name="Nature">
        <title>rRNA introns, odd ribosomes, and small enigmatic genomes across a large radiation of phyla.</title>
        <authorList>
            <person name="Brown C.T."/>
            <person name="Hug L.A."/>
            <person name="Thomas B.C."/>
            <person name="Sharon I."/>
            <person name="Castelle C.J."/>
            <person name="Singh A."/>
            <person name="Wilkins M.J."/>
            <person name="Williams K.H."/>
            <person name="Banfield J.F."/>
        </authorList>
    </citation>
    <scope>NUCLEOTIDE SEQUENCE [LARGE SCALE GENOMIC DNA]</scope>
</reference>
<evidence type="ECO:0000313" key="3">
    <source>
        <dbReference type="EMBL" id="KKP70191.1"/>
    </source>
</evidence>
<dbReference type="EMBL" id="LBQB01000001">
    <property type="protein sequence ID" value="KKP70191.1"/>
    <property type="molecule type" value="Genomic_DNA"/>
</dbReference>
<evidence type="ECO:0000259" key="2">
    <source>
        <dbReference type="Pfam" id="PF19077"/>
    </source>
</evidence>
<keyword evidence="1" id="KW-1133">Transmembrane helix</keyword>
<keyword evidence="1" id="KW-0472">Membrane</keyword>
<gene>
    <name evidence="3" type="ORF">UR67_C0001G0100</name>
</gene>
<sequence>MFNKLLRLNNKLFRIIITLTLIFILSFNTFFYFPIVSEVQAAPTWELTTIDDSDDWVGYTNKIVTDANNNYIVIYSNYDTTALNMAKSLDYGHTWTITEIDDSTYNDWGPLGFIIDDNGDYLLTYADEDNSLQFARSVDAGVTWNKTQVDIYEGLESGSCGGSSSLSIDKEGNYIVFYNYYYSSGGLIFISPNPLSRTPLGLTTYYRDVKYAISSDQGQTWDTYYLEVDGSQLNRSLESASIYYDNNNNYYVYISSYTGGQLQIPTYSVNFIYSNDQGLTWTENFSYENEYSATEANFQIDKNNDFVAFVKSQHAYLYPNGLIKKSNDNGQTWVDTELSEELSTFYSLAIDNNNNYLLVDEGYDAGLILHKSEDEGATWTSEIIDATSYVYNPYLTIDNYGDYIITYEDDNTGHLKFARLVTDTTDPVIALDTVTPDPTGDETPSITGTVTDSHPLSSVQFQVDITSGSWSNCVADDGVFDEVSETFGCTPATALNEGEHTVYVRGSDDVGNTTGSGSESEETFTVDLSGPSGGSIVINGDAAYTNTTSVTLTLSATDLVSGVSEMILSESSSFTGETWETYNTTKVFTLSTTEGTKTVYVKFRDSLDNESASISDSIILDTSTPTGESTTDSGVEYEGTTYSNEETVNLVLEGFDSLAGVVEVMISEDPNFSDGIWVTYAENMTWDLSNGDGIKVIYVKYRDAASNESEIYTVTLFLDTTTTISLESIDNGEFNDDLTDWNTNNMKPVFIGTGEADSTVTVTINSDPITGQTIVGDDGSWTFTPDINIPVGAHTVTIDSEDIAGNTDTLQFSLTINAPAELPETGVTISTLMIYGGSTVIILIIPIAIFYSLRKKKSAI</sequence>
<feature type="domain" description="Bacterial Ig-like" evidence="2">
    <location>
        <begin position="738"/>
        <end position="816"/>
    </location>
</feature>
<comment type="caution">
    <text evidence="3">The sequence shown here is derived from an EMBL/GenBank/DDBJ whole genome shotgun (WGS) entry which is preliminary data.</text>
</comment>